<keyword evidence="1" id="KW-0472">Membrane</keyword>
<feature type="transmembrane region" description="Helical" evidence="1">
    <location>
        <begin position="79"/>
        <end position="100"/>
    </location>
</feature>
<feature type="transmembrane region" description="Helical" evidence="1">
    <location>
        <begin position="12"/>
        <end position="32"/>
    </location>
</feature>
<evidence type="ECO:0000313" key="2">
    <source>
        <dbReference type="EMBL" id="CUU59237.1"/>
    </source>
</evidence>
<sequence>MTGNHPWVVRVVRAVLVAAGLAALGYGLAGLFTHPRPANPPNSLSWLAGGVIVHDLVLVPATALVGFALSRFVPAPYRAVVQGALIISASVALMCLPLWLGYGGTPGNPTTNPLPYRRNLALVLGAVWAGAVAIMAVRAARRRTARRQRAVDG</sequence>
<feature type="transmembrane region" description="Helical" evidence="1">
    <location>
        <begin position="44"/>
        <end position="67"/>
    </location>
</feature>
<gene>
    <name evidence="2" type="ORF">Ga0074812_12614</name>
</gene>
<keyword evidence="1" id="KW-0812">Transmembrane</keyword>
<organism evidence="2 3">
    <name type="scientific">Parafrankia irregularis</name>
    <dbReference type="NCBI Taxonomy" id="795642"/>
    <lineage>
        <taxon>Bacteria</taxon>
        <taxon>Bacillati</taxon>
        <taxon>Actinomycetota</taxon>
        <taxon>Actinomycetes</taxon>
        <taxon>Frankiales</taxon>
        <taxon>Frankiaceae</taxon>
        <taxon>Parafrankia</taxon>
    </lineage>
</organism>
<name>A0A0S4QUE9_9ACTN</name>
<proteinExistence type="predicted"/>
<evidence type="ECO:0000313" key="3">
    <source>
        <dbReference type="Proteomes" id="UP000198802"/>
    </source>
</evidence>
<feature type="transmembrane region" description="Helical" evidence="1">
    <location>
        <begin position="120"/>
        <end position="140"/>
    </location>
</feature>
<keyword evidence="1" id="KW-1133">Transmembrane helix</keyword>
<protein>
    <submittedName>
        <fullName evidence="2">Uncharacterized protein</fullName>
    </submittedName>
</protein>
<dbReference type="AlphaFoldDB" id="A0A0S4QUE9"/>
<keyword evidence="3" id="KW-1185">Reference proteome</keyword>
<dbReference type="RefSeq" id="WP_091283173.1">
    <property type="nucleotide sequence ID" value="NZ_FAOZ01000026.1"/>
</dbReference>
<accession>A0A0S4QUE9</accession>
<dbReference type="EMBL" id="FAOZ01000026">
    <property type="protein sequence ID" value="CUU59237.1"/>
    <property type="molecule type" value="Genomic_DNA"/>
</dbReference>
<dbReference type="Proteomes" id="UP000198802">
    <property type="component" value="Unassembled WGS sequence"/>
</dbReference>
<reference evidence="3" key="1">
    <citation type="submission" date="2015-11" db="EMBL/GenBank/DDBJ databases">
        <authorList>
            <person name="Varghese N."/>
        </authorList>
    </citation>
    <scope>NUCLEOTIDE SEQUENCE [LARGE SCALE GENOMIC DNA]</scope>
    <source>
        <strain evidence="3">DSM 45899</strain>
    </source>
</reference>
<evidence type="ECO:0000256" key="1">
    <source>
        <dbReference type="SAM" id="Phobius"/>
    </source>
</evidence>